<organism evidence="1 2">
    <name type="scientific">Candidatus Coproplasma avicola</name>
    <dbReference type="NCBI Taxonomy" id="2840744"/>
    <lineage>
        <taxon>Bacteria</taxon>
        <taxon>Bacillati</taxon>
        <taxon>Bacillota</taxon>
        <taxon>Clostridia</taxon>
        <taxon>Eubacteriales</taxon>
        <taxon>Candidatus Coproplasma</taxon>
    </lineage>
</organism>
<dbReference type="Pfam" id="PF18937">
    <property type="entry name" value="DUF5685"/>
    <property type="match status" value="1"/>
</dbReference>
<evidence type="ECO:0000313" key="2">
    <source>
        <dbReference type="Proteomes" id="UP000823913"/>
    </source>
</evidence>
<sequence>MFGYIQPERPHMFVKDEMLYKALYCGMCKSIKQGSGQMARTALTYDMAFVSALVHNLKNVDVVVKKRRCALHPLKRRYMALPDDTSVLLGCINTALAYYKLLDDKSDGDKKGLFAFLYKSGYKKTVKKHPVAARIISDQLAAQSALENEGCAVIDAACEPTARMMEKLSEYILGDKSDSHTCGLFYDIGKWIYLADALDDYDKDVKKGRYNVLYNAFKSRTKAQAVEQNEEEINFIFNALFADMRMHLANVKFHFNHDLTDNIILLGIPAKTRSLVYGRCGQGKKEEQYEQTQS</sequence>
<comment type="caution">
    <text evidence="1">The sequence shown here is derived from an EMBL/GenBank/DDBJ whole genome shotgun (WGS) entry which is preliminary data.</text>
</comment>
<dbReference type="Proteomes" id="UP000823913">
    <property type="component" value="Unassembled WGS sequence"/>
</dbReference>
<dbReference type="InterPro" id="IPR043740">
    <property type="entry name" value="DUF5685"/>
</dbReference>
<dbReference type="AlphaFoldDB" id="A0A9D1J8N2"/>
<evidence type="ECO:0000313" key="1">
    <source>
        <dbReference type="EMBL" id="HIR66590.1"/>
    </source>
</evidence>
<reference evidence="1" key="1">
    <citation type="submission" date="2020-10" db="EMBL/GenBank/DDBJ databases">
        <authorList>
            <person name="Gilroy R."/>
        </authorList>
    </citation>
    <scope>NUCLEOTIDE SEQUENCE</scope>
    <source>
        <strain evidence="1">ChiW16-3235</strain>
    </source>
</reference>
<protein>
    <submittedName>
        <fullName evidence="1">Uncharacterized protein</fullName>
    </submittedName>
</protein>
<proteinExistence type="predicted"/>
<gene>
    <name evidence="1" type="ORF">IAB94_00915</name>
</gene>
<reference evidence="1" key="2">
    <citation type="journal article" date="2021" name="PeerJ">
        <title>Extensive microbial diversity within the chicken gut microbiome revealed by metagenomics and culture.</title>
        <authorList>
            <person name="Gilroy R."/>
            <person name="Ravi A."/>
            <person name="Getino M."/>
            <person name="Pursley I."/>
            <person name="Horton D.L."/>
            <person name="Alikhan N.F."/>
            <person name="Baker D."/>
            <person name="Gharbi K."/>
            <person name="Hall N."/>
            <person name="Watson M."/>
            <person name="Adriaenssens E.M."/>
            <person name="Foster-Nyarko E."/>
            <person name="Jarju S."/>
            <person name="Secka A."/>
            <person name="Antonio M."/>
            <person name="Oren A."/>
            <person name="Chaudhuri R.R."/>
            <person name="La Ragione R."/>
            <person name="Hildebrand F."/>
            <person name="Pallen M.J."/>
        </authorList>
    </citation>
    <scope>NUCLEOTIDE SEQUENCE</scope>
    <source>
        <strain evidence="1">ChiW16-3235</strain>
    </source>
</reference>
<accession>A0A9D1J8N2</accession>
<name>A0A9D1J8N2_9FIRM</name>
<dbReference type="EMBL" id="DVHK01000021">
    <property type="protein sequence ID" value="HIR66590.1"/>
    <property type="molecule type" value="Genomic_DNA"/>
</dbReference>